<feature type="region of interest" description="Disordered" evidence="1">
    <location>
        <begin position="293"/>
        <end position="315"/>
    </location>
</feature>
<comment type="caution">
    <text evidence="3">The sequence shown here is derived from an EMBL/GenBank/DDBJ whole genome shotgun (WGS) entry which is preliminary data.</text>
</comment>
<dbReference type="Proteomes" id="UP000538666">
    <property type="component" value="Unassembled WGS sequence"/>
</dbReference>
<name>A0A841JLQ9_9BACT</name>
<evidence type="ECO:0000256" key="2">
    <source>
        <dbReference type="SAM" id="SignalP"/>
    </source>
</evidence>
<dbReference type="OrthoDB" id="111103at2"/>
<evidence type="ECO:0000313" key="4">
    <source>
        <dbReference type="Proteomes" id="UP000538666"/>
    </source>
</evidence>
<dbReference type="AlphaFoldDB" id="A0A841JLQ9"/>
<feature type="signal peptide" evidence="2">
    <location>
        <begin position="1"/>
        <end position="31"/>
    </location>
</feature>
<feature type="compositionally biased region" description="Basic and acidic residues" evidence="1">
    <location>
        <begin position="295"/>
        <end position="306"/>
    </location>
</feature>
<organism evidence="3 4">
    <name type="scientific">Silvibacterium bohemicum</name>
    <dbReference type="NCBI Taxonomy" id="1577686"/>
    <lineage>
        <taxon>Bacteria</taxon>
        <taxon>Pseudomonadati</taxon>
        <taxon>Acidobacteriota</taxon>
        <taxon>Terriglobia</taxon>
        <taxon>Terriglobales</taxon>
        <taxon>Acidobacteriaceae</taxon>
        <taxon>Silvibacterium</taxon>
    </lineage>
</organism>
<gene>
    <name evidence="3" type="ORF">HNQ77_000250</name>
</gene>
<evidence type="ECO:0000256" key="1">
    <source>
        <dbReference type="SAM" id="MobiDB-lite"/>
    </source>
</evidence>
<dbReference type="InterPro" id="IPR011990">
    <property type="entry name" value="TPR-like_helical_dom_sf"/>
</dbReference>
<feature type="chain" id="PRO_5032535378" evidence="2">
    <location>
        <begin position="32"/>
        <end position="345"/>
    </location>
</feature>
<protein>
    <submittedName>
        <fullName evidence="3">Uncharacterized protein</fullName>
    </submittedName>
</protein>
<accession>A0A841JLQ9</accession>
<reference evidence="3 4" key="1">
    <citation type="submission" date="2020-08" db="EMBL/GenBank/DDBJ databases">
        <title>Genomic Encyclopedia of Type Strains, Phase IV (KMG-IV): sequencing the most valuable type-strain genomes for metagenomic binning, comparative biology and taxonomic classification.</title>
        <authorList>
            <person name="Goeker M."/>
        </authorList>
    </citation>
    <scope>NUCLEOTIDE SEQUENCE [LARGE SCALE GENOMIC DNA]</scope>
    <source>
        <strain evidence="3 4">DSM 103733</strain>
    </source>
</reference>
<evidence type="ECO:0000313" key="3">
    <source>
        <dbReference type="EMBL" id="MBB6142312.1"/>
    </source>
</evidence>
<dbReference type="EMBL" id="JACHEK010000001">
    <property type="protein sequence ID" value="MBB6142312.1"/>
    <property type="molecule type" value="Genomic_DNA"/>
</dbReference>
<proteinExistence type="predicted"/>
<dbReference type="RefSeq" id="WP_050057559.1">
    <property type="nucleotide sequence ID" value="NZ_JACHEK010000001.1"/>
</dbReference>
<keyword evidence="2" id="KW-0732">Signal</keyword>
<sequence>MLTNRRLTIVMRHLRLLPTLLLMLGAACAFAQKRMPQLQMPKNGTQATVIRVANLYVQADESADRGGQITPGRELIIVERSGKWLRVFANVDAPESRKADQPVMEENQQVTPVSGWMIDKGVVDTNTPHGDQILFGEGVAAENAATEPHPPPRAALDARLLYRRVVEMYPQSPLTPEAMWRAADVRWQLQRADAATLPSAHEKENYLREQMDEDEMRKIEKYFPHTKWADLAAYDLIDNKLCGDWQGAEKCPEKETDIYLKYVDEHPDSPRAPEALYNAAWRMAAAGDMWTADGNEGRAKEDRAHSQDIAGRLQSKYPQSVSASRAADLAFKVQQGIAIYGSDRE</sequence>
<dbReference type="PROSITE" id="PS51257">
    <property type="entry name" value="PROKAR_LIPOPROTEIN"/>
    <property type="match status" value="1"/>
</dbReference>
<keyword evidence="4" id="KW-1185">Reference proteome</keyword>
<dbReference type="Gene3D" id="1.25.40.10">
    <property type="entry name" value="Tetratricopeptide repeat domain"/>
    <property type="match status" value="1"/>
</dbReference>